<reference evidence="1" key="1">
    <citation type="submission" date="2021-03" db="EMBL/GenBank/DDBJ databases">
        <authorList>
            <consortium name="DOE Joint Genome Institute"/>
            <person name="Ahrendt S."/>
            <person name="Looney B.P."/>
            <person name="Miyauchi S."/>
            <person name="Morin E."/>
            <person name="Drula E."/>
            <person name="Courty P.E."/>
            <person name="Chicoki N."/>
            <person name="Fauchery L."/>
            <person name="Kohler A."/>
            <person name="Kuo A."/>
            <person name="Labutti K."/>
            <person name="Pangilinan J."/>
            <person name="Lipzen A."/>
            <person name="Riley R."/>
            <person name="Andreopoulos W."/>
            <person name="He G."/>
            <person name="Johnson J."/>
            <person name="Barry K.W."/>
            <person name="Grigoriev I.V."/>
            <person name="Nagy L."/>
            <person name="Hibbett D."/>
            <person name="Henrissat B."/>
            <person name="Matheny P.B."/>
            <person name="Labbe J."/>
            <person name="Martin F."/>
        </authorList>
    </citation>
    <scope>NUCLEOTIDE SEQUENCE</scope>
    <source>
        <strain evidence="1">HHB10654</strain>
    </source>
</reference>
<organism evidence="1 2">
    <name type="scientific">Artomyces pyxidatus</name>
    <dbReference type="NCBI Taxonomy" id="48021"/>
    <lineage>
        <taxon>Eukaryota</taxon>
        <taxon>Fungi</taxon>
        <taxon>Dikarya</taxon>
        <taxon>Basidiomycota</taxon>
        <taxon>Agaricomycotina</taxon>
        <taxon>Agaricomycetes</taxon>
        <taxon>Russulales</taxon>
        <taxon>Auriscalpiaceae</taxon>
        <taxon>Artomyces</taxon>
    </lineage>
</organism>
<evidence type="ECO:0000313" key="2">
    <source>
        <dbReference type="Proteomes" id="UP000814140"/>
    </source>
</evidence>
<reference evidence="1" key="2">
    <citation type="journal article" date="2022" name="New Phytol.">
        <title>Evolutionary transition to the ectomycorrhizal habit in the genomes of a hyperdiverse lineage of mushroom-forming fungi.</title>
        <authorList>
            <person name="Looney B."/>
            <person name="Miyauchi S."/>
            <person name="Morin E."/>
            <person name="Drula E."/>
            <person name="Courty P.E."/>
            <person name="Kohler A."/>
            <person name="Kuo A."/>
            <person name="LaButti K."/>
            <person name="Pangilinan J."/>
            <person name="Lipzen A."/>
            <person name="Riley R."/>
            <person name="Andreopoulos W."/>
            <person name="He G."/>
            <person name="Johnson J."/>
            <person name="Nolan M."/>
            <person name="Tritt A."/>
            <person name="Barry K.W."/>
            <person name="Grigoriev I.V."/>
            <person name="Nagy L.G."/>
            <person name="Hibbett D."/>
            <person name="Henrissat B."/>
            <person name="Matheny P.B."/>
            <person name="Labbe J."/>
            <person name="Martin F.M."/>
        </authorList>
    </citation>
    <scope>NUCLEOTIDE SEQUENCE</scope>
    <source>
        <strain evidence="1">HHB10654</strain>
    </source>
</reference>
<dbReference type="Proteomes" id="UP000814140">
    <property type="component" value="Unassembled WGS sequence"/>
</dbReference>
<name>A0ACB8SLL4_9AGAM</name>
<gene>
    <name evidence="1" type="ORF">BV25DRAFT_1872621</name>
</gene>
<comment type="caution">
    <text evidence="1">The sequence shown here is derived from an EMBL/GenBank/DDBJ whole genome shotgun (WGS) entry which is preliminary data.</text>
</comment>
<proteinExistence type="predicted"/>
<evidence type="ECO:0000313" key="1">
    <source>
        <dbReference type="EMBL" id="KAI0056835.1"/>
    </source>
</evidence>
<protein>
    <submittedName>
        <fullName evidence="1">Uncharacterized protein</fullName>
    </submittedName>
</protein>
<accession>A0ACB8SLL4</accession>
<dbReference type="EMBL" id="MU277257">
    <property type="protein sequence ID" value="KAI0056835.1"/>
    <property type="molecule type" value="Genomic_DNA"/>
</dbReference>
<sequence>MSFDLAKLEAHLATRSYIEGYTPSQADVHVFKALSAAPTTPNAARWYNHIKSYTAEFDSLAGSSKAGEAFTSAAVPAPAAAAEEDDDEVDLFGSDDEEADAEAERVKAERVAAYNEKKANKPKTIAKSVVTLEVKPWDDETDMKALEDAVRSIEQDGLVWGASKLVPIGYGIKKLQITLVVEDELVSLDELQEKIAEFEDYVQSSDVAAMQRLDHLDDRVSGKLQCESVLLDGICQIFGNITFEIRTRKSLKPE</sequence>
<keyword evidence="2" id="KW-1185">Reference proteome</keyword>